<sequence length="155" mass="17111">MAPANKTSCDAAVDKFNLERFVQAQDTRGVYEKALAELKAGQKKGHWMWYIFPQIAGLGKSAIAQKFAISSQEEAQAYLEHKVLGARLLEVTRVVADGPAASVEDLMKGMPIDALKLQSSMTLFAHVSEDEVFKQVLDRYFGGEDTATMNILVKE</sequence>
<dbReference type="InterPro" id="IPR036287">
    <property type="entry name" value="Rv1873-like_sf"/>
</dbReference>
<dbReference type="Gene3D" id="1.25.40.380">
    <property type="entry name" value="Protein of unknown function DUF1810"/>
    <property type="match status" value="1"/>
</dbReference>
<dbReference type="PIRSF" id="PIRSF008546">
    <property type="entry name" value="UCP008546"/>
    <property type="match status" value="1"/>
</dbReference>
<evidence type="ECO:0008006" key="3">
    <source>
        <dbReference type="Google" id="ProtNLM"/>
    </source>
</evidence>
<dbReference type="InterPro" id="IPR014937">
    <property type="entry name" value="DUF1810"/>
</dbReference>
<comment type="caution">
    <text evidence="1">The sequence shown here is derived from an EMBL/GenBank/DDBJ whole genome shotgun (WGS) entry which is preliminary data.</text>
</comment>
<reference evidence="1" key="1">
    <citation type="submission" date="2022-07" db="EMBL/GenBank/DDBJ databases">
        <title>Fungi with potential for degradation of polypropylene.</title>
        <authorList>
            <person name="Gostincar C."/>
        </authorList>
    </citation>
    <scope>NUCLEOTIDE SEQUENCE</scope>
    <source>
        <strain evidence="1">EXF-13308</strain>
    </source>
</reference>
<organism evidence="1 2">
    <name type="scientific">Pleurostoma richardsiae</name>
    <dbReference type="NCBI Taxonomy" id="41990"/>
    <lineage>
        <taxon>Eukaryota</taxon>
        <taxon>Fungi</taxon>
        <taxon>Dikarya</taxon>
        <taxon>Ascomycota</taxon>
        <taxon>Pezizomycotina</taxon>
        <taxon>Sordariomycetes</taxon>
        <taxon>Sordariomycetidae</taxon>
        <taxon>Calosphaeriales</taxon>
        <taxon>Pleurostomataceae</taxon>
        <taxon>Pleurostoma</taxon>
    </lineage>
</organism>
<protein>
    <recommendedName>
        <fullName evidence="3">Calpastatin</fullName>
    </recommendedName>
</protein>
<proteinExistence type="predicted"/>
<evidence type="ECO:0000313" key="2">
    <source>
        <dbReference type="Proteomes" id="UP001174694"/>
    </source>
</evidence>
<dbReference type="AlphaFoldDB" id="A0AA38S6U4"/>
<evidence type="ECO:0000313" key="1">
    <source>
        <dbReference type="EMBL" id="KAJ9157274.1"/>
    </source>
</evidence>
<dbReference type="EMBL" id="JANBVO010000001">
    <property type="protein sequence ID" value="KAJ9157274.1"/>
    <property type="molecule type" value="Genomic_DNA"/>
</dbReference>
<gene>
    <name evidence="1" type="ORF">NKR23_g401</name>
</gene>
<keyword evidence="2" id="KW-1185">Reference proteome</keyword>
<dbReference type="Pfam" id="PF08837">
    <property type="entry name" value="DUF1810"/>
    <property type="match status" value="1"/>
</dbReference>
<dbReference type="SUPFAM" id="SSF140736">
    <property type="entry name" value="Rv1873-like"/>
    <property type="match status" value="1"/>
</dbReference>
<dbReference type="Proteomes" id="UP001174694">
    <property type="component" value="Unassembled WGS sequence"/>
</dbReference>
<name>A0AA38S6U4_9PEZI</name>
<accession>A0AA38S6U4</accession>